<keyword evidence="10" id="KW-0808">Transferase</keyword>
<reference evidence="11" key="1">
    <citation type="journal article" date="2018" name="Nat. Microbiol.">
        <title>Leveraging single-cell genomics to expand the fungal tree of life.</title>
        <authorList>
            <person name="Ahrendt S.R."/>
            <person name="Quandt C.A."/>
            <person name="Ciobanu D."/>
            <person name="Clum A."/>
            <person name="Salamov A."/>
            <person name="Andreopoulos B."/>
            <person name="Cheng J.F."/>
            <person name="Woyke T."/>
            <person name="Pelin A."/>
            <person name="Henrissat B."/>
            <person name="Reynolds N.K."/>
            <person name="Benny G.L."/>
            <person name="Smith M.E."/>
            <person name="James T.Y."/>
            <person name="Grigoriev I.V."/>
        </authorList>
    </citation>
    <scope>NUCLEOTIDE SEQUENCE [LARGE SCALE GENOMIC DNA]</scope>
    <source>
        <strain evidence="11">RSA 1356</strain>
    </source>
</reference>
<dbReference type="GO" id="GO:0050567">
    <property type="term" value="F:glutaminyl-tRNA synthase (glutamine-hydrolyzing) activity"/>
    <property type="evidence" value="ECO:0007669"/>
    <property type="project" value="UniProtKB-UniRule"/>
</dbReference>
<evidence type="ECO:0000256" key="7">
    <source>
        <dbReference type="ARBA" id="ARBA00047913"/>
    </source>
</evidence>
<dbReference type="SUPFAM" id="SSF55931">
    <property type="entry name" value="Glutamine synthetase/guanido kinase"/>
    <property type="match status" value="1"/>
</dbReference>
<dbReference type="SMART" id="SM00845">
    <property type="entry name" value="GatB_Yqey"/>
    <property type="match status" value="1"/>
</dbReference>
<comment type="subcellular location">
    <subcellularLocation>
        <location evidence="8">Mitochondrion</location>
    </subcellularLocation>
</comment>
<dbReference type="Gene3D" id="1.10.10.410">
    <property type="match status" value="1"/>
</dbReference>
<dbReference type="STRING" id="78915.A0A4P9XV51"/>
<keyword evidence="11" id="KW-1185">Reference proteome</keyword>
<evidence type="ECO:0000313" key="11">
    <source>
        <dbReference type="Proteomes" id="UP000271241"/>
    </source>
</evidence>
<dbReference type="InterPro" id="IPR003789">
    <property type="entry name" value="Asn/Gln_tRNA_amidoTrase-B-like"/>
</dbReference>
<evidence type="ECO:0000256" key="8">
    <source>
        <dbReference type="HAMAP-Rule" id="MF_03147"/>
    </source>
</evidence>
<gene>
    <name evidence="10" type="ORF">THASP1DRAFT_28750</name>
</gene>
<accession>A0A4P9XV51</accession>
<dbReference type="Pfam" id="PF02934">
    <property type="entry name" value="GatB_N"/>
    <property type="match status" value="1"/>
</dbReference>
<dbReference type="OrthoDB" id="1722066at2759"/>
<dbReference type="InterPro" id="IPR023168">
    <property type="entry name" value="GatB_Yqey_C_2"/>
</dbReference>
<dbReference type="EMBL" id="KZ992512">
    <property type="protein sequence ID" value="RKP09471.1"/>
    <property type="molecule type" value="Genomic_DNA"/>
</dbReference>
<keyword evidence="4 8" id="KW-0067">ATP-binding</keyword>
<dbReference type="InterPro" id="IPR006075">
    <property type="entry name" value="Asn/Gln-tRNA_Trfase_suB/E_cat"/>
</dbReference>
<comment type="subunit">
    <text evidence="8">Subunit of the heterotrimeric GatCAB amidotransferase (AdT) complex, composed of A, B and C subunits.</text>
</comment>
<evidence type="ECO:0000256" key="1">
    <source>
        <dbReference type="ARBA" id="ARBA00005306"/>
    </source>
</evidence>
<evidence type="ECO:0000259" key="9">
    <source>
        <dbReference type="SMART" id="SM00845"/>
    </source>
</evidence>
<dbReference type="Proteomes" id="UP000271241">
    <property type="component" value="Unassembled WGS sequence"/>
</dbReference>
<sequence>MTCGFLRTKAVATRLALLSRRPASPTLLRRRLASACAASDRWEVVVGLEMHAQLNSRTKLFSDALTAYNDQPNWHVSAVDAAFPGALPHPNAECVGLAVRAALALDAAVQPRSTFDRKHYFYHDIPAGYQITQHYEPIARGGELQLSALDGLPYERSVRMVQLQIEQDTGKSMMDASGTQVAVDLNRAGMPLIEIVTQPDIRSSLEAGLVVRKLQAILRAVGASNGNMEEGSLRCDVNVSVRRPGGPFGTRCELKNLTSIRFLTAAIDAEVARQIKLLEAGGTLARETRGYDVSRKQTFSLRSKETAVDYRYMPDPDLPPVYLSPEYIKRERTQLAELPDAQKKRFMDTYGLTLEDCDTLLAEPGVSDYYVQVAEQQDPRVAFNWMTSELMGQLNVHNIRFSDNPVSPTQLQSVVSAVSSGQISGKIAKKVLAAMVKGDQRLADAIVDARGWAQIDDETVLNEVCRQLVAENAEKVAAVVGGNKRLFGWFVGQVMQQTKGKANPVLVNKLLRSLMGLTE</sequence>
<organism evidence="10 11">
    <name type="scientific">Thamnocephalis sphaerospora</name>
    <dbReference type="NCBI Taxonomy" id="78915"/>
    <lineage>
        <taxon>Eukaryota</taxon>
        <taxon>Fungi</taxon>
        <taxon>Fungi incertae sedis</taxon>
        <taxon>Zoopagomycota</taxon>
        <taxon>Zoopagomycotina</taxon>
        <taxon>Zoopagomycetes</taxon>
        <taxon>Zoopagales</taxon>
        <taxon>Sigmoideomycetaceae</taxon>
        <taxon>Thamnocephalis</taxon>
    </lineage>
</organism>
<proteinExistence type="inferred from homology"/>
<dbReference type="GO" id="GO:0070681">
    <property type="term" value="P:glutaminyl-tRNAGln biosynthesis via transamidation"/>
    <property type="evidence" value="ECO:0007669"/>
    <property type="project" value="UniProtKB-UniRule"/>
</dbReference>
<name>A0A4P9XV51_9FUNG</name>
<evidence type="ECO:0000256" key="4">
    <source>
        <dbReference type="ARBA" id="ARBA00022840"/>
    </source>
</evidence>
<evidence type="ECO:0000256" key="2">
    <source>
        <dbReference type="ARBA" id="ARBA00022598"/>
    </source>
</evidence>
<dbReference type="AlphaFoldDB" id="A0A4P9XV51"/>
<evidence type="ECO:0000256" key="3">
    <source>
        <dbReference type="ARBA" id="ARBA00022741"/>
    </source>
</evidence>
<comment type="catalytic activity">
    <reaction evidence="6">
        <text>L-aspartyl-tRNA(Asn) + L-glutamine + ATP + H2O = L-asparaginyl-tRNA(Asn) + L-glutamate + ADP + phosphate + 2 H(+)</text>
        <dbReference type="Rhea" id="RHEA:14513"/>
        <dbReference type="Rhea" id="RHEA-COMP:9674"/>
        <dbReference type="Rhea" id="RHEA-COMP:9677"/>
        <dbReference type="ChEBI" id="CHEBI:15377"/>
        <dbReference type="ChEBI" id="CHEBI:15378"/>
        <dbReference type="ChEBI" id="CHEBI:29985"/>
        <dbReference type="ChEBI" id="CHEBI:30616"/>
        <dbReference type="ChEBI" id="CHEBI:43474"/>
        <dbReference type="ChEBI" id="CHEBI:58359"/>
        <dbReference type="ChEBI" id="CHEBI:78515"/>
        <dbReference type="ChEBI" id="CHEBI:78516"/>
        <dbReference type="ChEBI" id="CHEBI:456216"/>
    </reaction>
</comment>
<dbReference type="NCBIfam" id="NF004014">
    <property type="entry name" value="PRK05477.1-4"/>
    <property type="match status" value="1"/>
</dbReference>
<dbReference type="GO" id="GO:0050566">
    <property type="term" value="F:asparaginyl-tRNA synthase (glutamine-hydrolyzing) activity"/>
    <property type="evidence" value="ECO:0007669"/>
    <property type="project" value="RHEA"/>
</dbReference>
<dbReference type="InterPro" id="IPR018027">
    <property type="entry name" value="Asn/Gln_amidotransferase"/>
</dbReference>
<dbReference type="FunFam" id="1.10.10.410:FF:000001">
    <property type="entry name" value="Aspartyl/glutamyl-tRNA(Asn/Gln) amidotransferase subunit B"/>
    <property type="match status" value="1"/>
</dbReference>
<evidence type="ECO:0000313" key="10">
    <source>
        <dbReference type="EMBL" id="RKP09471.1"/>
    </source>
</evidence>
<keyword evidence="8" id="KW-0496">Mitochondrion</keyword>
<dbReference type="EC" id="6.3.5.-" evidence="8"/>
<dbReference type="NCBIfam" id="TIGR00133">
    <property type="entry name" value="gatB"/>
    <property type="match status" value="1"/>
</dbReference>
<evidence type="ECO:0000256" key="6">
    <source>
        <dbReference type="ARBA" id="ARBA00047380"/>
    </source>
</evidence>
<dbReference type="NCBIfam" id="NF004012">
    <property type="entry name" value="PRK05477.1-2"/>
    <property type="match status" value="1"/>
</dbReference>
<dbReference type="GO" id="GO:0030956">
    <property type="term" value="C:glutamyl-tRNA(Gln) amidotransferase complex"/>
    <property type="evidence" value="ECO:0007669"/>
    <property type="project" value="UniProtKB-UniRule"/>
</dbReference>
<dbReference type="InterPro" id="IPR014746">
    <property type="entry name" value="Gln_synth/guanido_kin_cat_dom"/>
</dbReference>
<dbReference type="SUPFAM" id="SSF89095">
    <property type="entry name" value="GatB/YqeY motif"/>
    <property type="match status" value="1"/>
</dbReference>
<keyword evidence="5 8" id="KW-0648">Protein biosynthesis</keyword>
<keyword evidence="3 8" id="KW-0547">Nucleotide-binding</keyword>
<comment type="similarity">
    <text evidence="1 8">Belongs to the GatB/GatE family. GatB subfamily.</text>
</comment>
<dbReference type="InterPro" id="IPR017959">
    <property type="entry name" value="Asn/Gln-tRNA_amidoTrfase_suB/E"/>
</dbReference>
<dbReference type="InterPro" id="IPR017958">
    <property type="entry name" value="Gln-tRNA_amidoTrfase_suB_CS"/>
</dbReference>
<feature type="domain" description="Asn/Gln amidotransferase" evidence="9">
    <location>
        <begin position="368"/>
        <end position="515"/>
    </location>
</feature>
<evidence type="ECO:0000256" key="5">
    <source>
        <dbReference type="ARBA" id="ARBA00022917"/>
    </source>
</evidence>
<dbReference type="HAMAP" id="MF_00121">
    <property type="entry name" value="GatB"/>
    <property type="match status" value="1"/>
</dbReference>
<comment type="catalytic activity">
    <reaction evidence="7 8">
        <text>L-glutamyl-tRNA(Gln) + L-glutamine + ATP + H2O = L-glutaminyl-tRNA(Gln) + L-glutamate + ADP + phosphate + H(+)</text>
        <dbReference type="Rhea" id="RHEA:17521"/>
        <dbReference type="Rhea" id="RHEA-COMP:9681"/>
        <dbReference type="Rhea" id="RHEA-COMP:9684"/>
        <dbReference type="ChEBI" id="CHEBI:15377"/>
        <dbReference type="ChEBI" id="CHEBI:15378"/>
        <dbReference type="ChEBI" id="CHEBI:29985"/>
        <dbReference type="ChEBI" id="CHEBI:30616"/>
        <dbReference type="ChEBI" id="CHEBI:43474"/>
        <dbReference type="ChEBI" id="CHEBI:58359"/>
        <dbReference type="ChEBI" id="CHEBI:78520"/>
        <dbReference type="ChEBI" id="CHEBI:78521"/>
        <dbReference type="ChEBI" id="CHEBI:456216"/>
    </reaction>
</comment>
<dbReference type="PANTHER" id="PTHR11659">
    <property type="entry name" value="GLUTAMYL-TRNA GLN AMIDOTRANSFERASE SUBUNIT B MITOCHONDRIAL AND PROKARYOTIC PET112-RELATED"/>
    <property type="match status" value="1"/>
</dbReference>
<dbReference type="GO" id="GO:0005524">
    <property type="term" value="F:ATP binding"/>
    <property type="evidence" value="ECO:0007669"/>
    <property type="project" value="UniProtKB-KW"/>
</dbReference>
<protein>
    <recommendedName>
        <fullName evidence="8">Glutamyl-tRNA(Gln) amidotransferase subunit B, mitochondrial</fullName>
        <shortName evidence="8">Glu-AdT subunit B</shortName>
        <ecNumber evidence="8">6.3.5.-</ecNumber>
    </recommendedName>
</protein>
<dbReference type="GO" id="GO:0032543">
    <property type="term" value="P:mitochondrial translation"/>
    <property type="evidence" value="ECO:0007669"/>
    <property type="project" value="UniProtKB-UniRule"/>
</dbReference>
<dbReference type="GO" id="GO:0016740">
    <property type="term" value="F:transferase activity"/>
    <property type="evidence" value="ECO:0007669"/>
    <property type="project" value="UniProtKB-KW"/>
</dbReference>
<keyword evidence="2 8" id="KW-0436">Ligase</keyword>
<dbReference type="GO" id="GO:0005739">
    <property type="term" value="C:mitochondrion"/>
    <property type="evidence" value="ECO:0007669"/>
    <property type="project" value="UniProtKB-SubCell"/>
</dbReference>
<dbReference type="Pfam" id="PF02637">
    <property type="entry name" value="GatB_Yqey"/>
    <property type="match status" value="1"/>
</dbReference>
<dbReference type="PANTHER" id="PTHR11659:SF0">
    <property type="entry name" value="GLUTAMYL-TRNA(GLN) AMIDOTRANSFERASE SUBUNIT B, MITOCHONDRIAL"/>
    <property type="match status" value="1"/>
</dbReference>
<comment type="function">
    <text evidence="8">Allows the formation of correctly charged Gln-tRNA(Gln) through the transamidation of misacylated Glu-tRNA(Gln) in the mitochondria. The reaction takes place in the presence of glutamine and ATP through an activated gamma-phospho-Glu-tRNA(Gln).</text>
</comment>
<dbReference type="InterPro" id="IPR004413">
    <property type="entry name" value="GatB"/>
</dbReference>
<dbReference type="PROSITE" id="PS01234">
    <property type="entry name" value="GATB"/>
    <property type="match status" value="1"/>
</dbReference>